<evidence type="ECO:0000313" key="1">
    <source>
        <dbReference type="EMBL" id="CCQ43740.1"/>
    </source>
</evidence>
<sequence>MKMLYFFIGDESLKCAFVIPTPSIPDHVRLFYFKKTELSQYIIL</sequence>
<organism evidence="1">
    <name type="scientific">Homo sapiens</name>
    <name type="common">Human</name>
    <dbReference type="NCBI Taxonomy" id="9606"/>
    <lineage>
        <taxon>Eukaryota</taxon>
        <taxon>Metazoa</taxon>
        <taxon>Chordata</taxon>
        <taxon>Craniata</taxon>
        <taxon>Vertebrata</taxon>
        <taxon>Euteleostomi</taxon>
        <taxon>Mammalia</taxon>
        <taxon>Eutheria</taxon>
        <taxon>Euarchontoglires</taxon>
        <taxon>Primates</taxon>
        <taxon>Haplorrhini</taxon>
        <taxon>Catarrhini</taxon>
        <taxon>Hominidae</taxon>
        <taxon>Homo</taxon>
    </lineage>
</organism>
<dbReference type="ChiTaRS" id="NIPA2">
    <property type="organism name" value="human"/>
</dbReference>
<name>L8E8V4_HUMAN</name>
<reference evidence="1" key="1">
    <citation type="journal article" date="2013" name="PLoS ONE">
        <title>Direct detection of alternative open reading frames translation products in human significantly expands the proteome.</title>
        <authorList>
            <person name="Vanderperre B."/>
            <person name="Lucier J.-F."/>
            <person name="Motard J."/>
            <person name="Tremblay G."/>
            <person name="Vanderperre S."/>
            <person name="Wisztorski M."/>
            <person name="Salzet M."/>
            <person name="Boisvert F.-M."/>
            <person name="Roucou X."/>
        </authorList>
    </citation>
    <scope>NUCLEOTIDE SEQUENCE</scope>
</reference>
<dbReference type="AlphaFoldDB" id="L8E8V4"/>
<dbReference type="EMBL" id="HF584243">
    <property type="protein sequence ID" value="CCQ43740.1"/>
    <property type="molecule type" value="Genomic_DNA"/>
</dbReference>
<accession>L8E8V4</accession>
<protein>
    <submittedName>
        <fullName evidence="1">Alternative protein NIPA2</fullName>
    </submittedName>
</protein>
<gene>
    <name evidence="1" type="primary">NIPA2</name>
</gene>
<proteinExistence type="predicted"/>
<dbReference type="OrthoDB" id="6428174at2759"/>